<proteinExistence type="predicted"/>
<reference evidence="1 2" key="1">
    <citation type="submission" date="2020-04" db="EMBL/GenBank/DDBJ databases">
        <title>Plant Genome Project.</title>
        <authorList>
            <person name="Zhang R.-G."/>
        </authorList>
    </citation>
    <scope>NUCLEOTIDE SEQUENCE [LARGE SCALE GENOMIC DNA]</scope>
    <source>
        <strain evidence="1">YNK0</strain>
        <tissue evidence="1">Leaf</tissue>
    </source>
</reference>
<gene>
    <name evidence="1" type="ORF">HHK36_007680</name>
</gene>
<evidence type="ECO:0000313" key="2">
    <source>
        <dbReference type="Proteomes" id="UP000655225"/>
    </source>
</evidence>
<protein>
    <submittedName>
        <fullName evidence="1">Uncharacterized protein</fullName>
    </submittedName>
</protein>
<dbReference type="EMBL" id="JABCRI010000004">
    <property type="protein sequence ID" value="KAF8408524.1"/>
    <property type="molecule type" value="Genomic_DNA"/>
</dbReference>
<comment type="caution">
    <text evidence="1">The sequence shown here is derived from an EMBL/GenBank/DDBJ whole genome shotgun (WGS) entry which is preliminary data.</text>
</comment>
<dbReference type="AlphaFoldDB" id="A0A834ZJD6"/>
<organism evidence="1 2">
    <name type="scientific">Tetracentron sinense</name>
    <name type="common">Spur-leaf</name>
    <dbReference type="NCBI Taxonomy" id="13715"/>
    <lineage>
        <taxon>Eukaryota</taxon>
        <taxon>Viridiplantae</taxon>
        <taxon>Streptophyta</taxon>
        <taxon>Embryophyta</taxon>
        <taxon>Tracheophyta</taxon>
        <taxon>Spermatophyta</taxon>
        <taxon>Magnoliopsida</taxon>
        <taxon>Trochodendrales</taxon>
        <taxon>Trochodendraceae</taxon>
        <taxon>Tetracentron</taxon>
    </lineage>
</organism>
<keyword evidence="2" id="KW-1185">Reference proteome</keyword>
<name>A0A834ZJD6_TETSI</name>
<sequence length="89" mass="10342">MATLRRVMSSLCQTLNFKAMANQSSIAIAPLRPGIIYRTHLGSIYRFSSDSQLFDIDLSNEESKRRIFNRFFHISPNLCYFYFPLNSLV</sequence>
<evidence type="ECO:0000313" key="1">
    <source>
        <dbReference type="EMBL" id="KAF8408524.1"/>
    </source>
</evidence>
<dbReference type="Proteomes" id="UP000655225">
    <property type="component" value="Unassembled WGS sequence"/>
</dbReference>
<dbReference type="OrthoDB" id="1063785at2759"/>
<accession>A0A834ZJD6</accession>